<feature type="compositionally biased region" description="Basic and acidic residues" evidence="1">
    <location>
        <begin position="112"/>
        <end position="129"/>
    </location>
</feature>
<sequence length="152" mass="17125">MTFSSWLPDGVKYIADDDIHPNLAKVIHPFNVLRLLLRTKEVGGYDFEKVKPELICLSNMIEVQFTVHVIKVGRQDYIFLPKLRAICLFGKQVVIVPAHVTSPLKVKRKVGYGREDSEDDAHGPAEPPKKAMRRPTLREGASRDVSMASDSK</sequence>
<dbReference type="Proteomes" id="UP000313359">
    <property type="component" value="Unassembled WGS sequence"/>
</dbReference>
<proteinExistence type="predicted"/>
<gene>
    <name evidence="2" type="ORF">L227DRAFT_607971</name>
</gene>
<evidence type="ECO:0000313" key="3">
    <source>
        <dbReference type="Proteomes" id="UP000313359"/>
    </source>
</evidence>
<name>A0A5C2SKF4_9APHY</name>
<protein>
    <submittedName>
        <fullName evidence="2">Uncharacterized protein</fullName>
    </submittedName>
</protein>
<dbReference type="EMBL" id="ML122254">
    <property type="protein sequence ID" value="RPD64293.1"/>
    <property type="molecule type" value="Genomic_DNA"/>
</dbReference>
<dbReference type="AlphaFoldDB" id="A0A5C2SKF4"/>
<dbReference type="OrthoDB" id="3267069at2759"/>
<evidence type="ECO:0000256" key="1">
    <source>
        <dbReference type="SAM" id="MobiDB-lite"/>
    </source>
</evidence>
<feature type="region of interest" description="Disordered" evidence="1">
    <location>
        <begin position="111"/>
        <end position="152"/>
    </location>
</feature>
<reference evidence="2" key="1">
    <citation type="journal article" date="2018" name="Genome Biol. Evol.">
        <title>Genomics and development of Lentinus tigrinus, a white-rot wood-decaying mushroom with dimorphic fruiting bodies.</title>
        <authorList>
            <person name="Wu B."/>
            <person name="Xu Z."/>
            <person name="Knudson A."/>
            <person name="Carlson A."/>
            <person name="Chen N."/>
            <person name="Kovaka S."/>
            <person name="LaButti K."/>
            <person name="Lipzen A."/>
            <person name="Pennachio C."/>
            <person name="Riley R."/>
            <person name="Schakwitz W."/>
            <person name="Umezawa K."/>
            <person name="Ohm R.A."/>
            <person name="Grigoriev I.V."/>
            <person name="Nagy L.G."/>
            <person name="Gibbons J."/>
            <person name="Hibbett D."/>
        </authorList>
    </citation>
    <scope>NUCLEOTIDE SEQUENCE [LARGE SCALE GENOMIC DNA]</scope>
    <source>
        <strain evidence="2">ALCF2SS1-6</strain>
    </source>
</reference>
<organism evidence="2 3">
    <name type="scientific">Lentinus tigrinus ALCF2SS1-6</name>
    <dbReference type="NCBI Taxonomy" id="1328759"/>
    <lineage>
        <taxon>Eukaryota</taxon>
        <taxon>Fungi</taxon>
        <taxon>Dikarya</taxon>
        <taxon>Basidiomycota</taxon>
        <taxon>Agaricomycotina</taxon>
        <taxon>Agaricomycetes</taxon>
        <taxon>Polyporales</taxon>
        <taxon>Polyporaceae</taxon>
        <taxon>Lentinus</taxon>
    </lineage>
</organism>
<accession>A0A5C2SKF4</accession>
<keyword evidence="3" id="KW-1185">Reference proteome</keyword>
<evidence type="ECO:0000313" key="2">
    <source>
        <dbReference type="EMBL" id="RPD64293.1"/>
    </source>
</evidence>